<dbReference type="EMBL" id="JACXAC010000004">
    <property type="protein sequence ID" value="MBD2723064.1"/>
    <property type="molecule type" value="Genomic_DNA"/>
</dbReference>
<dbReference type="InterPro" id="IPR013783">
    <property type="entry name" value="Ig-like_fold"/>
</dbReference>
<feature type="signal peptide" evidence="1">
    <location>
        <begin position="1"/>
        <end position="20"/>
    </location>
</feature>
<reference evidence="3 4" key="1">
    <citation type="submission" date="2020-09" db="EMBL/GenBank/DDBJ databases">
        <authorList>
            <person name="Kim M.K."/>
        </authorList>
    </citation>
    <scope>NUCLEOTIDE SEQUENCE [LARGE SCALE GENOMIC DNA]</scope>
    <source>
        <strain evidence="3 4">BT189</strain>
    </source>
</reference>
<dbReference type="InterPro" id="IPR026444">
    <property type="entry name" value="Secre_tail"/>
</dbReference>
<organism evidence="3 4">
    <name type="scientific">Hymenobacter armeniacus</name>
    <dbReference type="NCBI Taxonomy" id="2771358"/>
    <lineage>
        <taxon>Bacteria</taxon>
        <taxon>Pseudomonadati</taxon>
        <taxon>Bacteroidota</taxon>
        <taxon>Cytophagia</taxon>
        <taxon>Cytophagales</taxon>
        <taxon>Hymenobacteraceae</taxon>
        <taxon>Hymenobacter</taxon>
    </lineage>
</organism>
<evidence type="ECO:0000313" key="4">
    <source>
        <dbReference type="Proteomes" id="UP000606003"/>
    </source>
</evidence>
<dbReference type="Proteomes" id="UP000606003">
    <property type="component" value="Unassembled WGS sequence"/>
</dbReference>
<accession>A0ABR8JSW3</accession>
<proteinExistence type="predicted"/>
<sequence length="338" mass="34373">MTYLLGGAAQATPLAPASLAATTSSTTVLTGAGGTATITPATLSPVVSGCSQTTQLVSLVTGQEGSITTSQQEGGGIKLNIAAPARQVFTSVEYANYGTTTGCSAPTSKAVVESYLLGKNSASIPVENSTFGGDPCYGVYPKSLYVTASYGQPAVASLTLTPGTYTVKLTVSGCGETTTSTATVTVVNAACGPHGDKINLCHNGHQICVAQAAVAAHLAHGDSYGDCGAGGSSLMAAAPKNESSAIRATNPDVVAQTSPNPATSGQFQVHVQAAATGPVQVSLFDMQGNLVSQLFNGQLEAGEQRDFAVNRPDLRQGLYLVRIQNGQHSRFARVEVQK</sequence>
<name>A0ABR8JSW3_9BACT</name>
<keyword evidence="1" id="KW-0732">Signal</keyword>
<evidence type="ECO:0000259" key="2">
    <source>
        <dbReference type="Pfam" id="PF18962"/>
    </source>
</evidence>
<keyword evidence="4" id="KW-1185">Reference proteome</keyword>
<dbReference type="NCBIfam" id="TIGR04183">
    <property type="entry name" value="Por_Secre_tail"/>
    <property type="match status" value="1"/>
</dbReference>
<gene>
    <name evidence="3" type="ORF">IC234_13090</name>
</gene>
<comment type="caution">
    <text evidence="3">The sequence shown here is derived from an EMBL/GenBank/DDBJ whole genome shotgun (WGS) entry which is preliminary data.</text>
</comment>
<dbReference type="CDD" id="cd22842">
    <property type="entry name" value="Gal_Rha_Lectin_BGal"/>
    <property type="match status" value="1"/>
</dbReference>
<protein>
    <submittedName>
        <fullName evidence="3">T9SS type A sorting domain-containing protein</fullName>
    </submittedName>
</protein>
<feature type="chain" id="PRO_5045046808" evidence="1">
    <location>
        <begin position="21"/>
        <end position="338"/>
    </location>
</feature>
<evidence type="ECO:0000313" key="3">
    <source>
        <dbReference type="EMBL" id="MBD2723064.1"/>
    </source>
</evidence>
<feature type="domain" description="Secretion system C-terminal sorting" evidence="2">
    <location>
        <begin position="259"/>
        <end position="330"/>
    </location>
</feature>
<dbReference type="RefSeq" id="WP_190925313.1">
    <property type="nucleotide sequence ID" value="NZ_JACXAC010000004.1"/>
</dbReference>
<dbReference type="Gene3D" id="2.60.40.10">
    <property type="entry name" value="Immunoglobulins"/>
    <property type="match status" value="1"/>
</dbReference>
<dbReference type="Pfam" id="PF18962">
    <property type="entry name" value="Por_Secre_tail"/>
    <property type="match status" value="1"/>
</dbReference>
<evidence type="ECO:0000256" key="1">
    <source>
        <dbReference type="SAM" id="SignalP"/>
    </source>
</evidence>